<sequence>MREKVIVFAPHPDDEVIACGGAIAGKVAAGARVLIVFATDGSRSHSAVLGIERDPTPGELAAIRRREAESAAKALGVDPADLRFLGHTDTLLAASLDTFRAQVRRLLAEHADVAEVYLPHDVRELNADHRLTGEGVVDCLTELGLAPRLRKYVVWDEDTEAAFAFTNRIAPERAASPTERLVSLDISPWVERKLAALEEHRTQVTLFSPAQRRTVVPAPFLERLRAKRTEEFWIDEPGEGA</sequence>
<protein>
    <submittedName>
        <fullName evidence="2">LmbE family N-acetylglucosaminyl deacetylase</fullName>
    </submittedName>
</protein>
<evidence type="ECO:0000313" key="2">
    <source>
        <dbReference type="EMBL" id="MBB5136099.1"/>
    </source>
</evidence>
<dbReference type="PANTHER" id="PTHR12993">
    <property type="entry name" value="N-ACETYLGLUCOSAMINYL-PHOSPHATIDYLINOSITOL DE-N-ACETYLASE-RELATED"/>
    <property type="match status" value="1"/>
</dbReference>
<dbReference type="EMBL" id="JACHGN010000013">
    <property type="protein sequence ID" value="MBB5136099.1"/>
    <property type="molecule type" value="Genomic_DNA"/>
</dbReference>
<name>A0A840PAR7_9ACTN</name>
<gene>
    <name evidence="2" type="ORF">HNP84_005843</name>
</gene>
<dbReference type="Proteomes" id="UP000578449">
    <property type="component" value="Unassembled WGS sequence"/>
</dbReference>
<dbReference type="InterPro" id="IPR024078">
    <property type="entry name" value="LmbE-like_dom_sf"/>
</dbReference>
<dbReference type="PANTHER" id="PTHR12993:SF11">
    <property type="entry name" value="N-ACETYLGLUCOSAMINYL-PHOSPHATIDYLINOSITOL DE-N-ACETYLASE"/>
    <property type="match status" value="1"/>
</dbReference>
<reference evidence="2 3" key="1">
    <citation type="submission" date="2020-08" db="EMBL/GenBank/DDBJ databases">
        <title>Genomic Encyclopedia of Type Strains, Phase IV (KMG-IV): sequencing the most valuable type-strain genomes for metagenomic binning, comparative biology and taxonomic classification.</title>
        <authorList>
            <person name="Goeker M."/>
        </authorList>
    </citation>
    <scope>NUCLEOTIDE SEQUENCE [LARGE SCALE GENOMIC DNA]</scope>
    <source>
        <strain evidence="2 3">DSM 45615</strain>
    </source>
</reference>
<proteinExistence type="predicted"/>
<dbReference type="RefSeq" id="WP_185053036.1">
    <property type="nucleotide sequence ID" value="NZ_BAABIX010000017.1"/>
</dbReference>
<keyword evidence="3" id="KW-1185">Reference proteome</keyword>
<dbReference type="SUPFAM" id="SSF102588">
    <property type="entry name" value="LmbE-like"/>
    <property type="match status" value="1"/>
</dbReference>
<organism evidence="2 3">
    <name type="scientific">Thermocatellispora tengchongensis</name>
    <dbReference type="NCBI Taxonomy" id="1073253"/>
    <lineage>
        <taxon>Bacteria</taxon>
        <taxon>Bacillati</taxon>
        <taxon>Actinomycetota</taxon>
        <taxon>Actinomycetes</taxon>
        <taxon>Streptosporangiales</taxon>
        <taxon>Streptosporangiaceae</taxon>
        <taxon>Thermocatellispora</taxon>
    </lineage>
</organism>
<comment type="caution">
    <text evidence="2">The sequence shown here is derived from an EMBL/GenBank/DDBJ whole genome shotgun (WGS) entry which is preliminary data.</text>
</comment>
<evidence type="ECO:0000313" key="3">
    <source>
        <dbReference type="Proteomes" id="UP000578449"/>
    </source>
</evidence>
<dbReference type="AlphaFoldDB" id="A0A840PAR7"/>
<dbReference type="GO" id="GO:0016137">
    <property type="term" value="P:glycoside metabolic process"/>
    <property type="evidence" value="ECO:0007669"/>
    <property type="project" value="UniProtKB-ARBA"/>
</dbReference>
<dbReference type="Pfam" id="PF02585">
    <property type="entry name" value="PIG-L"/>
    <property type="match status" value="1"/>
</dbReference>
<dbReference type="Gene3D" id="3.40.50.10320">
    <property type="entry name" value="LmbE-like"/>
    <property type="match status" value="1"/>
</dbReference>
<dbReference type="GO" id="GO:0016811">
    <property type="term" value="F:hydrolase activity, acting on carbon-nitrogen (but not peptide) bonds, in linear amides"/>
    <property type="evidence" value="ECO:0007669"/>
    <property type="project" value="TreeGrafter"/>
</dbReference>
<dbReference type="InterPro" id="IPR003737">
    <property type="entry name" value="GlcNAc_PI_deacetylase-related"/>
</dbReference>
<keyword evidence="1" id="KW-0862">Zinc</keyword>
<evidence type="ECO:0000256" key="1">
    <source>
        <dbReference type="ARBA" id="ARBA00022833"/>
    </source>
</evidence>
<accession>A0A840PAR7</accession>